<accession>A0ABR3SPV4</accession>
<dbReference type="Gene3D" id="3.30.420.10">
    <property type="entry name" value="Ribonuclease H-like superfamily/Ribonuclease H"/>
    <property type="match status" value="1"/>
</dbReference>
<evidence type="ECO:0000313" key="1">
    <source>
        <dbReference type="EMBL" id="KAL1625515.1"/>
    </source>
</evidence>
<organism evidence="1 2">
    <name type="scientific">Neofusicoccum ribis</name>
    <dbReference type="NCBI Taxonomy" id="45134"/>
    <lineage>
        <taxon>Eukaryota</taxon>
        <taxon>Fungi</taxon>
        <taxon>Dikarya</taxon>
        <taxon>Ascomycota</taxon>
        <taxon>Pezizomycotina</taxon>
        <taxon>Dothideomycetes</taxon>
        <taxon>Dothideomycetes incertae sedis</taxon>
        <taxon>Botryosphaeriales</taxon>
        <taxon>Botryosphaeriaceae</taxon>
        <taxon>Neofusicoccum</taxon>
    </lineage>
</organism>
<dbReference type="Proteomes" id="UP001521116">
    <property type="component" value="Unassembled WGS sequence"/>
</dbReference>
<name>A0ABR3SPV4_9PEZI</name>
<reference evidence="1 2" key="1">
    <citation type="submission" date="2024-02" db="EMBL/GenBank/DDBJ databases">
        <title>De novo assembly and annotation of 12 fungi associated with fruit tree decline syndrome in Ontario, Canada.</title>
        <authorList>
            <person name="Sulman M."/>
            <person name="Ellouze W."/>
            <person name="Ilyukhin E."/>
        </authorList>
    </citation>
    <scope>NUCLEOTIDE SEQUENCE [LARGE SCALE GENOMIC DNA]</scope>
    <source>
        <strain evidence="1 2">M1-105</strain>
    </source>
</reference>
<proteinExistence type="predicted"/>
<protein>
    <recommendedName>
        <fullName evidence="3">RNase H type-1 domain-containing protein</fullName>
    </recommendedName>
</protein>
<gene>
    <name evidence="1" type="ORF">SLS56_007337</name>
</gene>
<comment type="caution">
    <text evidence="1">The sequence shown here is derived from an EMBL/GenBank/DDBJ whole genome shotgun (WGS) entry which is preliminary data.</text>
</comment>
<dbReference type="InterPro" id="IPR036397">
    <property type="entry name" value="RNaseH_sf"/>
</dbReference>
<evidence type="ECO:0008006" key="3">
    <source>
        <dbReference type="Google" id="ProtNLM"/>
    </source>
</evidence>
<dbReference type="EMBL" id="JAJVDC020000094">
    <property type="protein sequence ID" value="KAL1625515.1"/>
    <property type="molecule type" value="Genomic_DNA"/>
</dbReference>
<keyword evidence="2" id="KW-1185">Reference proteome</keyword>
<dbReference type="SUPFAM" id="SSF53098">
    <property type="entry name" value="Ribonuclease H-like"/>
    <property type="match status" value="1"/>
</dbReference>
<dbReference type="InterPro" id="IPR012337">
    <property type="entry name" value="RNaseH-like_sf"/>
</dbReference>
<evidence type="ECO:0000313" key="2">
    <source>
        <dbReference type="Proteomes" id="UP001521116"/>
    </source>
</evidence>
<sequence>MSFFPGHVWPIPETGANAHIRASRRIKALAEDPARHPHRLVLWTDASKVESDGGVPRVGLAVVWQEYNERIGRWEWKEKTWLLRVDDDGKKEATRAEFEAISRTISDALGDIIVSYERSLPHTVAVTEVTIYSDCDDAVQFIKHPEKFWVKSKPAFVSARRSLETMNAEAWFMSYLGISIEINWIPNGHDKIGIPGNVWADCSARRATGYRTANGKETNFPETLQWLKTVEARKHPGQKELWHWHWYDMEFNAISQARGERPALPARRFDGKCLHLKAAEV</sequence>